<dbReference type="Proteomes" id="UP000326458">
    <property type="component" value="Unassembled WGS sequence"/>
</dbReference>
<keyword evidence="1" id="KW-0472">Membrane</keyword>
<evidence type="ECO:0000256" key="1">
    <source>
        <dbReference type="SAM" id="Phobius"/>
    </source>
</evidence>
<dbReference type="GO" id="GO:0061462">
    <property type="term" value="P:protein localization to lysosome"/>
    <property type="evidence" value="ECO:0007669"/>
    <property type="project" value="TreeGrafter"/>
</dbReference>
<dbReference type="GO" id="GO:0005765">
    <property type="term" value="C:lysosomal membrane"/>
    <property type="evidence" value="ECO:0007669"/>
    <property type="project" value="TreeGrafter"/>
</dbReference>
<dbReference type="EMBL" id="VCEA01000002">
    <property type="protein sequence ID" value="KAB0351665.1"/>
    <property type="molecule type" value="Genomic_DNA"/>
</dbReference>
<protein>
    <submittedName>
        <fullName evidence="2">Uncharacterized protein</fullName>
    </submittedName>
</protein>
<proteinExistence type="predicted"/>
<accession>A0A5N3VTF5</accession>
<keyword evidence="1" id="KW-1133">Transmembrane helix</keyword>
<evidence type="ECO:0000313" key="3">
    <source>
        <dbReference type="Proteomes" id="UP000326458"/>
    </source>
</evidence>
<evidence type="ECO:0000313" key="2">
    <source>
        <dbReference type="EMBL" id="KAB0351665.1"/>
    </source>
</evidence>
<keyword evidence="1" id="KW-0812">Transmembrane</keyword>
<keyword evidence="3" id="KW-1185">Reference proteome</keyword>
<reference evidence="2 3" key="1">
    <citation type="submission" date="2019-06" db="EMBL/GenBank/DDBJ databases">
        <title>Discovery of a novel chromosome fission-fusion reversal in muntjac.</title>
        <authorList>
            <person name="Mudd A.B."/>
            <person name="Bredeson J.V."/>
            <person name="Baum R."/>
            <person name="Hockemeyer D."/>
            <person name="Rokhsar D.S."/>
        </authorList>
    </citation>
    <scope>NUCLEOTIDE SEQUENCE [LARGE SCALE GENOMIC DNA]</scope>
    <source>
        <strain evidence="2">UTSW_UCB_Mm</strain>
        <tissue evidence="2">Fibroblast cell line</tissue>
    </source>
</reference>
<organism evidence="2 3">
    <name type="scientific">Muntiacus muntjak</name>
    <name type="common">Barking deer</name>
    <name type="synonym">Indian muntjac</name>
    <dbReference type="NCBI Taxonomy" id="9888"/>
    <lineage>
        <taxon>Eukaryota</taxon>
        <taxon>Metazoa</taxon>
        <taxon>Chordata</taxon>
        <taxon>Craniata</taxon>
        <taxon>Vertebrata</taxon>
        <taxon>Euteleostomi</taxon>
        <taxon>Mammalia</taxon>
        <taxon>Eutheria</taxon>
        <taxon>Laurasiatheria</taxon>
        <taxon>Artiodactyla</taxon>
        <taxon>Ruminantia</taxon>
        <taxon>Pecora</taxon>
        <taxon>Cervidae</taxon>
        <taxon>Muntiacinae</taxon>
        <taxon>Muntiacus</taxon>
    </lineage>
</organism>
<dbReference type="AlphaFoldDB" id="A0A5N3VTF5"/>
<name>A0A5N3VTF5_MUNMU</name>
<dbReference type="PANTHER" id="PTHR16130:SF2">
    <property type="entry name" value="LYSOSOMAL COBALAMIN TRANSPORT ESCORT PROTEIN LMBD1"/>
    <property type="match status" value="1"/>
</dbReference>
<feature type="non-terminal residue" evidence="2">
    <location>
        <position position="1"/>
    </location>
</feature>
<comment type="caution">
    <text evidence="2">The sequence shown here is derived from an EMBL/GenBank/DDBJ whole genome shotgun (WGS) entry which is preliminary data.</text>
</comment>
<dbReference type="InterPro" id="IPR050854">
    <property type="entry name" value="LMBD1_LysCbl_Transport"/>
</dbReference>
<feature type="transmembrane region" description="Helical" evidence="1">
    <location>
        <begin position="6"/>
        <end position="29"/>
    </location>
</feature>
<gene>
    <name evidence="2" type="ORF">FD754_016522</name>
</gene>
<dbReference type="PANTHER" id="PTHR16130">
    <property type="entry name" value="LYSOSOMAL COBALAMIN TRANSPORTER-RELATED"/>
    <property type="match status" value="1"/>
</dbReference>
<sequence length="71" mass="8500">FGYYTYISTLYSVILFCVFFWIPFVYFYYEEKDDDDTGKCTVIKSVINETLLFFTFSLDIAVLIKTLQHLH</sequence>